<evidence type="ECO:0000256" key="2">
    <source>
        <dbReference type="SAM" id="MobiDB-lite"/>
    </source>
</evidence>
<dbReference type="Pfam" id="PF03000">
    <property type="entry name" value="NPH3"/>
    <property type="match status" value="1"/>
</dbReference>
<evidence type="ECO:0000313" key="4">
    <source>
        <dbReference type="EMBL" id="KAK6920085.1"/>
    </source>
</evidence>
<feature type="compositionally biased region" description="Basic and acidic residues" evidence="2">
    <location>
        <begin position="106"/>
        <end position="127"/>
    </location>
</feature>
<gene>
    <name evidence="4" type="ORF">RJ641_015989</name>
</gene>
<name>A0AAN8Z1R0_9MAGN</name>
<comment type="similarity">
    <text evidence="1">Belongs to the NPH3 family.</text>
</comment>
<protein>
    <submittedName>
        <fullName evidence="4">NPH3 domain</fullName>
    </submittedName>
</protein>
<organism evidence="4 5">
    <name type="scientific">Dillenia turbinata</name>
    <dbReference type="NCBI Taxonomy" id="194707"/>
    <lineage>
        <taxon>Eukaryota</taxon>
        <taxon>Viridiplantae</taxon>
        <taxon>Streptophyta</taxon>
        <taxon>Embryophyta</taxon>
        <taxon>Tracheophyta</taxon>
        <taxon>Spermatophyta</taxon>
        <taxon>Magnoliopsida</taxon>
        <taxon>eudicotyledons</taxon>
        <taxon>Gunneridae</taxon>
        <taxon>Pentapetalae</taxon>
        <taxon>Dilleniales</taxon>
        <taxon>Dilleniaceae</taxon>
        <taxon>Dillenia</taxon>
    </lineage>
</organism>
<dbReference type="PANTHER" id="PTHR34802">
    <property type="entry name" value="CHORISMATE SYNTHASE"/>
    <property type="match status" value="1"/>
</dbReference>
<sequence>MSLENEEELTDGQDIEIKAIEETPKRPKLSYTRDFLLSLSNLPVCEKLPDGLDQSLLSEVEDTSNAIQDRPRISGSSSLQSFRRDSYGSSPPTRGDSSYNSRGIHGRWESRSSSGRSDKDSDTQSERESDTAVYGVILMGKAAFSCRGLFWILRIVSCFGLSRECRIGLEKLIREMLDQATLDDLLVSGHDGRAVYDLNLVIRLIRVFVNDDGVFVQKMKKVGKLIDKNLGEIFPRSKP</sequence>
<evidence type="ECO:0000313" key="5">
    <source>
        <dbReference type="Proteomes" id="UP001370490"/>
    </source>
</evidence>
<keyword evidence="5" id="KW-1185">Reference proteome</keyword>
<dbReference type="Proteomes" id="UP001370490">
    <property type="component" value="Unassembled WGS sequence"/>
</dbReference>
<dbReference type="InterPro" id="IPR027356">
    <property type="entry name" value="NPH3_dom"/>
</dbReference>
<reference evidence="4 5" key="1">
    <citation type="submission" date="2023-12" db="EMBL/GenBank/DDBJ databases">
        <title>A high-quality genome assembly for Dillenia turbinata (Dilleniales).</title>
        <authorList>
            <person name="Chanderbali A."/>
        </authorList>
    </citation>
    <scope>NUCLEOTIDE SEQUENCE [LARGE SCALE GENOMIC DNA]</scope>
    <source>
        <strain evidence="4">LSX21</strain>
        <tissue evidence="4">Leaf</tissue>
    </source>
</reference>
<dbReference type="AlphaFoldDB" id="A0AAN8Z1R0"/>
<comment type="caution">
    <text evidence="4">The sequence shown here is derived from an EMBL/GenBank/DDBJ whole genome shotgun (WGS) entry which is preliminary data.</text>
</comment>
<feature type="region of interest" description="Disordered" evidence="2">
    <location>
        <begin position="63"/>
        <end position="127"/>
    </location>
</feature>
<proteinExistence type="inferred from homology"/>
<dbReference type="PANTHER" id="PTHR34802:SF1">
    <property type="entry name" value="CHORISMATE SYNTHASE"/>
    <property type="match status" value="1"/>
</dbReference>
<feature type="domain" description="NPH3" evidence="3">
    <location>
        <begin position="42"/>
        <end position="239"/>
    </location>
</feature>
<evidence type="ECO:0000256" key="1">
    <source>
        <dbReference type="PROSITE-ProRule" id="PRU00982"/>
    </source>
</evidence>
<dbReference type="EMBL" id="JBAMMX010000021">
    <property type="protein sequence ID" value="KAK6920085.1"/>
    <property type="molecule type" value="Genomic_DNA"/>
</dbReference>
<feature type="compositionally biased region" description="Polar residues" evidence="2">
    <location>
        <begin position="74"/>
        <end position="101"/>
    </location>
</feature>
<evidence type="ECO:0000259" key="3">
    <source>
        <dbReference type="PROSITE" id="PS51649"/>
    </source>
</evidence>
<accession>A0AAN8Z1R0</accession>
<dbReference type="PROSITE" id="PS51649">
    <property type="entry name" value="NPH3"/>
    <property type="match status" value="1"/>
</dbReference>